<comment type="subcellular location">
    <subcellularLocation>
        <location evidence="1">Nucleus</location>
    </subcellularLocation>
</comment>
<feature type="compositionally biased region" description="Acidic residues" evidence="4">
    <location>
        <begin position="72"/>
        <end position="84"/>
    </location>
</feature>
<dbReference type="Pfam" id="PF05916">
    <property type="entry name" value="Sld5"/>
    <property type="match status" value="1"/>
</dbReference>
<dbReference type="STRING" id="556484.B5Y5H8"/>
<dbReference type="PaxDb" id="2850-Phatr44146"/>
<dbReference type="AlphaFoldDB" id="B5Y5H8"/>
<reference evidence="6 7" key="1">
    <citation type="journal article" date="2008" name="Nature">
        <title>The Phaeodactylum genome reveals the evolutionary history of diatom genomes.</title>
        <authorList>
            <person name="Bowler C."/>
            <person name="Allen A.E."/>
            <person name="Badger J.H."/>
            <person name="Grimwood J."/>
            <person name="Jabbari K."/>
            <person name="Kuo A."/>
            <person name="Maheswari U."/>
            <person name="Martens C."/>
            <person name="Maumus F."/>
            <person name="Otillar R.P."/>
            <person name="Rayko E."/>
            <person name="Salamov A."/>
            <person name="Vandepoele K."/>
            <person name="Beszteri B."/>
            <person name="Gruber A."/>
            <person name="Heijde M."/>
            <person name="Katinka M."/>
            <person name="Mock T."/>
            <person name="Valentin K."/>
            <person name="Verret F."/>
            <person name="Berges J.A."/>
            <person name="Brownlee C."/>
            <person name="Cadoret J.P."/>
            <person name="Chiovitti A."/>
            <person name="Choi C.J."/>
            <person name="Coesel S."/>
            <person name="De Martino A."/>
            <person name="Detter J.C."/>
            <person name="Durkin C."/>
            <person name="Falciatore A."/>
            <person name="Fournet J."/>
            <person name="Haruta M."/>
            <person name="Huysman M.J."/>
            <person name="Jenkins B.D."/>
            <person name="Jiroutova K."/>
            <person name="Jorgensen R.E."/>
            <person name="Joubert Y."/>
            <person name="Kaplan A."/>
            <person name="Kroger N."/>
            <person name="Kroth P.G."/>
            <person name="La Roche J."/>
            <person name="Lindquist E."/>
            <person name="Lommer M."/>
            <person name="Martin-Jezequel V."/>
            <person name="Lopez P.J."/>
            <person name="Lucas S."/>
            <person name="Mangogna M."/>
            <person name="McGinnis K."/>
            <person name="Medlin L.K."/>
            <person name="Montsant A."/>
            <person name="Oudot-Le Secq M.P."/>
            <person name="Napoli C."/>
            <person name="Obornik M."/>
            <person name="Parker M.S."/>
            <person name="Petit J.L."/>
            <person name="Porcel B.M."/>
            <person name="Poulsen N."/>
            <person name="Robison M."/>
            <person name="Rychlewski L."/>
            <person name="Rynearson T.A."/>
            <person name="Schmutz J."/>
            <person name="Shapiro H."/>
            <person name="Siaut M."/>
            <person name="Stanley M."/>
            <person name="Sussman M.R."/>
            <person name="Taylor A.R."/>
            <person name="Vardi A."/>
            <person name="von Dassow P."/>
            <person name="Vyverman W."/>
            <person name="Willis A."/>
            <person name="Wyrwicz L.S."/>
            <person name="Rokhsar D.S."/>
            <person name="Weissenbach J."/>
            <person name="Armbrust E.V."/>
            <person name="Green B.R."/>
            <person name="Van de Peer Y."/>
            <person name="Grigoriev I.V."/>
        </authorList>
    </citation>
    <scope>NUCLEOTIDE SEQUENCE [LARGE SCALE GENOMIC DNA]</scope>
    <source>
        <strain evidence="6 7">CCAP 1055/1</strain>
    </source>
</reference>
<dbReference type="HOGENOM" id="CLU_978135_0_0_1"/>
<dbReference type="OMA" id="ARICHDS"/>
<evidence type="ECO:0000256" key="4">
    <source>
        <dbReference type="SAM" id="MobiDB-lite"/>
    </source>
</evidence>
<dbReference type="GeneID" id="7203896"/>
<dbReference type="eggNOG" id="KOG3176">
    <property type="taxonomic scope" value="Eukaryota"/>
</dbReference>
<evidence type="ECO:0000259" key="5">
    <source>
        <dbReference type="Pfam" id="PF05916"/>
    </source>
</evidence>
<dbReference type="PANTHER" id="PTHR21206">
    <property type="entry name" value="SLD5 PROTEIN"/>
    <property type="match status" value="1"/>
</dbReference>
<dbReference type="CDD" id="cd11711">
    <property type="entry name" value="GINS_A_Sld5"/>
    <property type="match status" value="1"/>
</dbReference>
<dbReference type="OrthoDB" id="338231at2759"/>
<protein>
    <recommendedName>
        <fullName evidence="5">GINS subunit domain-containing protein</fullName>
    </recommendedName>
</protein>
<dbReference type="RefSeq" id="XP_002186473.1">
    <property type="nucleotide sequence ID" value="XM_002186437.1"/>
</dbReference>
<gene>
    <name evidence="6" type="ORF">PHATR_44146</name>
</gene>
<organism evidence="6 7">
    <name type="scientific">Phaeodactylum tricornutum (strain CCAP 1055/1)</name>
    <dbReference type="NCBI Taxonomy" id="556484"/>
    <lineage>
        <taxon>Eukaryota</taxon>
        <taxon>Sar</taxon>
        <taxon>Stramenopiles</taxon>
        <taxon>Ochrophyta</taxon>
        <taxon>Bacillariophyta</taxon>
        <taxon>Bacillariophyceae</taxon>
        <taxon>Bacillariophycidae</taxon>
        <taxon>Naviculales</taxon>
        <taxon>Phaeodactylaceae</taxon>
        <taxon>Phaeodactylum</taxon>
    </lineage>
</organism>
<feature type="compositionally biased region" description="Acidic residues" evidence="4">
    <location>
        <begin position="32"/>
        <end position="43"/>
    </location>
</feature>
<sequence length="285" mass="32917">MADLYNLLDEIKDAEADDNNNDQTARRGETLEQQEEERDWDDTDAPREQIELPNIRSSRFDEDGSIGHGDDPHDEPDFALEDVGESSSLAEDALLAELPYTKLKTWWQQERQSPELLPYNEELLQGLIRSVEERLEMENAELSSNPNLQALFASLVRMDTERVQYVVTDLLRTRLEKIEKHPLYMRRMADRMSVAELEFLKGYGTILERHLRTTVLDHIVEDDFAKLDETHMIDEPDTETYVFARICHDSPVLVEQQSLAPGTCLIAPYHKLHESITDGTIQLLH</sequence>
<dbReference type="EMBL" id="CP001142">
    <property type="protein sequence ID" value="ACI65943.1"/>
    <property type="molecule type" value="Genomic_DNA"/>
</dbReference>
<feature type="domain" description="GINS subunit" evidence="5">
    <location>
        <begin position="152"/>
        <end position="212"/>
    </location>
</feature>
<evidence type="ECO:0000256" key="1">
    <source>
        <dbReference type="ARBA" id="ARBA00004123"/>
    </source>
</evidence>
<accession>B5Y5H8</accession>
<dbReference type="SUPFAM" id="SSF158573">
    <property type="entry name" value="GINS helical bundle-like"/>
    <property type="match status" value="1"/>
</dbReference>
<dbReference type="Proteomes" id="UP000000759">
    <property type="component" value="Chromosome 3"/>
</dbReference>
<keyword evidence="3" id="KW-0539">Nucleus</keyword>
<dbReference type="InterPro" id="IPR021151">
    <property type="entry name" value="GINS_A"/>
</dbReference>
<keyword evidence="2" id="KW-0235">DNA replication</keyword>
<dbReference type="KEGG" id="pti:PHATR_44146"/>
<evidence type="ECO:0000313" key="6">
    <source>
        <dbReference type="EMBL" id="ACI65943.1"/>
    </source>
</evidence>
<name>B5Y5H8_PHATC</name>
<dbReference type="GO" id="GO:0006261">
    <property type="term" value="P:DNA-templated DNA replication"/>
    <property type="evidence" value="ECO:0007669"/>
    <property type="project" value="InterPro"/>
</dbReference>
<reference evidence="7" key="2">
    <citation type="submission" date="2008-08" db="EMBL/GenBank/DDBJ databases">
        <authorList>
            <consortium name="Diatom Consortium"/>
            <person name="Grigoriev I."/>
            <person name="Grimwood J."/>
            <person name="Kuo A."/>
            <person name="Otillar R.P."/>
            <person name="Salamov A."/>
            <person name="Detter J.C."/>
            <person name="Lindquist E."/>
            <person name="Shapiro H."/>
            <person name="Lucas S."/>
            <person name="Glavina del Rio T."/>
            <person name="Pitluck S."/>
            <person name="Rokhsar D."/>
            <person name="Bowler C."/>
        </authorList>
    </citation>
    <scope>GENOME REANNOTATION</scope>
    <source>
        <strain evidence="7">CCAP 1055/1</strain>
    </source>
</reference>
<dbReference type="InterPro" id="IPR008591">
    <property type="entry name" value="GINS_Sld5"/>
</dbReference>
<evidence type="ECO:0000256" key="3">
    <source>
        <dbReference type="ARBA" id="ARBA00023242"/>
    </source>
</evidence>
<evidence type="ECO:0000256" key="2">
    <source>
        <dbReference type="ARBA" id="ARBA00022705"/>
    </source>
</evidence>
<keyword evidence="7" id="KW-1185">Reference proteome</keyword>
<dbReference type="PANTHER" id="PTHR21206:SF0">
    <property type="entry name" value="DNA REPLICATION COMPLEX GINS PROTEIN SLD5"/>
    <property type="match status" value="1"/>
</dbReference>
<dbReference type="InParanoid" id="B5Y5H8"/>
<dbReference type="InterPro" id="IPR036224">
    <property type="entry name" value="GINS_bundle-like_dom_sf"/>
</dbReference>
<feature type="region of interest" description="Disordered" evidence="4">
    <location>
        <begin position="1"/>
        <end position="85"/>
    </location>
</feature>
<dbReference type="GO" id="GO:0000727">
    <property type="term" value="P:double-strand break repair via break-induced replication"/>
    <property type="evidence" value="ECO:0007669"/>
    <property type="project" value="TreeGrafter"/>
</dbReference>
<dbReference type="Gene3D" id="1.20.58.1030">
    <property type="match status" value="1"/>
</dbReference>
<dbReference type="GO" id="GO:0000811">
    <property type="term" value="C:GINS complex"/>
    <property type="evidence" value="ECO:0007669"/>
    <property type="project" value="TreeGrafter"/>
</dbReference>
<evidence type="ECO:0000313" key="7">
    <source>
        <dbReference type="Proteomes" id="UP000000759"/>
    </source>
</evidence>
<dbReference type="InterPro" id="IPR038749">
    <property type="entry name" value="Sld5_GINS_A"/>
</dbReference>
<proteinExistence type="predicted"/>